<dbReference type="GO" id="GO:0009922">
    <property type="term" value="F:fatty acid elongase activity"/>
    <property type="evidence" value="ECO:0007669"/>
    <property type="project" value="UniProtKB-EC"/>
</dbReference>
<organism evidence="13 14">
    <name type="scientific">Mycena metata</name>
    <dbReference type="NCBI Taxonomy" id="1033252"/>
    <lineage>
        <taxon>Eukaryota</taxon>
        <taxon>Fungi</taxon>
        <taxon>Dikarya</taxon>
        <taxon>Basidiomycota</taxon>
        <taxon>Agaricomycotina</taxon>
        <taxon>Agaricomycetes</taxon>
        <taxon>Agaricomycetidae</taxon>
        <taxon>Agaricales</taxon>
        <taxon>Marasmiineae</taxon>
        <taxon>Mycenaceae</taxon>
        <taxon>Mycena</taxon>
    </lineage>
</organism>
<evidence type="ECO:0000256" key="6">
    <source>
        <dbReference type="ARBA" id="ARBA00022832"/>
    </source>
</evidence>
<dbReference type="Proteomes" id="UP001215598">
    <property type="component" value="Unassembled WGS sequence"/>
</dbReference>
<dbReference type="GO" id="GO:0019367">
    <property type="term" value="P:fatty acid elongation, saturated fatty acid"/>
    <property type="evidence" value="ECO:0007669"/>
    <property type="project" value="TreeGrafter"/>
</dbReference>
<evidence type="ECO:0000313" key="14">
    <source>
        <dbReference type="Proteomes" id="UP001215598"/>
    </source>
</evidence>
<keyword evidence="4 12" id="KW-0808">Transferase</keyword>
<feature type="transmembrane region" description="Helical" evidence="12">
    <location>
        <begin position="6"/>
        <end position="27"/>
    </location>
</feature>
<gene>
    <name evidence="13" type="ORF">B0H16DRAFT_1720898</name>
</gene>
<evidence type="ECO:0000256" key="4">
    <source>
        <dbReference type="ARBA" id="ARBA00022679"/>
    </source>
</evidence>
<comment type="catalytic activity">
    <reaction evidence="12">
        <text>an acyl-CoA + malonyl-CoA + H(+) = a 3-oxoacyl-CoA + CO2 + CoA</text>
        <dbReference type="Rhea" id="RHEA:50252"/>
        <dbReference type="ChEBI" id="CHEBI:15378"/>
        <dbReference type="ChEBI" id="CHEBI:16526"/>
        <dbReference type="ChEBI" id="CHEBI:57287"/>
        <dbReference type="ChEBI" id="CHEBI:57384"/>
        <dbReference type="ChEBI" id="CHEBI:58342"/>
        <dbReference type="ChEBI" id="CHEBI:90726"/>
    </reaction>
    <physiologicalReaction direction="left-to-right" evidence="12">
        <dbReference type="Rhea" id="RHEA:50253"/>
    </physiologicalReaction>
</comment>
<evidence type="ECO:0000256" key="11">
    <source>
        <dbReference type="ARBA" id="ARBA00047375"/>
    </source>
</evidence>
<feature type="transmembrane region" description="Helical" evidence="12">
    <location>
        <begin position="39"/>
        <end position="59"/>
    </location>
</feature>
<dbReference type="EMBL" id="JARKIB010000042">
    <property type="protein sequence ID" value="KAJ7758296.1"/>
    <property type="molecule type" value="Genomic_DNA"/>
</dbReference>
<keyword evidence="14" id="KW-1185">Reference proteome</keyword>
<keyword evidence="6 12" id="KW-0276">Fatty acid metabolism</keyword>
<protein>
    <recommendedName>
        <fullName evidence="12">Elongation of fatty acids protein</fullName>
        <ecNumber evidence="12">2.3.1.-</ecNumber>
    </recommendedName>
</protein>
<dbReference type="GO" id="GO:0034625">
    <property type="term" value="P:fatty acid elongation, monounsaturated fatty acid"/>
    <property type="evidence" value="ECO:0007669"/>
    <property type="project" value="TreeGrafter"/>
</dbReference>
<dbReference type="EC" id="2.3.1.-" evidence="12"/>
<keyword evidence="10 12" id="KW-0275">Fatty acid biosynthesis</keyword>
<evidence type="ECO:0000313" key="13">
    <source>
        <dbReference type="EMBL" id="KAJ7758296.1"/>
    </source>
</evidence>
<dbReference type="GO" id="GO:0005789">
    <property type="term" value="C:endoplasmic reticulum membrane"/>
    <property type="evidence" value="ECO:0007669"/>
    <property type="project" value="TreeGrafter"/>
</dbReference>
<dbReference type="GO" id="GO:0042761">
    <property type="term" value="P:very long-chain fatty acid biosynthetic process"/>
    <property type="evidence" value="ECO:0007669"/>
    <property type="project" value="TreeGrafter"/>
</dbReference>
<evidence type="ECO:0000256" key="12">
    <source>
        <dbReference type="RuleBase" id="RU361115"/>
    </source>
</evidence>
<dbReference type="AlphaFoldDB" id="A0AAD7J8C2"/>
<feature type="transmembrane region" description="Helical" evidence="12">
    <location>
        <begin position="103"/>
        <end position="125"/>
    </location>
</feature>
<comment type="catalytic activity">
    <reaction evidence="11">
        <text>a very-long-chain acyl-CoA + malonyl-CoA + H(+) = a very-long-chain 3-oxoacyl-CoA + CO2 + CoA</text>
        <dbReference type="Rhea" id="RHEA:32727"/>
        <dbReference type="ChEBI" id="CHEBI:15378"/>
        <dbReference type="ChEBI" id="CHEBI:16526"/>
        <dbReference type="ChEBI" id="CHEBI:57287"/>
        <dbReference type="ChEBI" id="CHEBI:57384"/>
        <dbReference type="ChEBI" id="CHEBI:90725"/>
        <dbReference type="ChEBI" id="CHEBI:90736"/>
        <dbReference type="EC" id="2.3.1.199"/>
    </reaction>
</comment>
<feature type="transmembrane region" description="Helical" evidence="12">
    <location>
        <begin position="145"/>
        <end position="164"/>
    </location>
</feature>
<keyword evidence="7 12" id="KW-1133">Transmembrane helix</keyword>
<keyword evidence="8 12" id="KW-0443">Lipid metabolism</keyword>
<evidence type="ECO:0000256" key="2">
    <source>
        <dbReference type="ARBA" id="ARBA00007263"/>
    </source>
</evidence>
<keyword evidence="9 12" id="KW-0472">Membrane</keyword>
<dbReference type="Pfam" id="PF01151">
    <property type="entry name" value="ELO"/>
    <property type="match status" value="2"/>
</dbReference>
<evidence type="ECO:0000256" key="10">
    <source>
        <dbReference type="ARBA" id="ARBA00023160"/>
    </source>
</evidence>
<dbReference type="GO" id="GO:0034626">
    <property type="term" value="P:fatty acid elongation, polyunsaturated fatty acid"/>
    <property type="evidence" value="ECO:0007669"/>
    <property type="project" value="TreeGrafter"/>
</dbReference>
<dbReference type="InterPro" id="IPR002076">
    <property type="entry name" value="ELO_fam"/>
</dbReference>
<evidence type="ECO:0000256" key="7">
    <source>
        <dbReference type="ARBA" id="ARBA00022989"/>
    </source>
</evidence>
<reference evidence="13" key="1">
    <citation type="submission" date="2023-03" db="EMBL/GenBank/DDBJ databases">
        <title>Massive genome expansion in bonnet fungi (Mycena s.s.) driven by repeated elements and novel gene families across ecological guilds.</title>
        <authorList>
            <consortium name="Lawrence Berkeley National Laboratory"/>
            <person name="Harder C.B."/>
            <person name="Miyauchi S."/>
            <person name="Viragh M."/>
            <person name="Kuo A."/>
            <person name="Thoen E."/>
            <person name="Andreopoulos B."/>
            <person name="Lu D."/>
            <person name="Skrede I."/>
            <person name="Drula E."/>
            <person name="Henrissat B."/>
            <person name="Morin E."/>
            <person name="Kohler A."/>
            <person name="Barry K."/>
            <person name="LaButti K."/>
            <person name="Morin E."/>
            <person name="Salamov A."/>
            <person name="Lipzen A."/>
            <person name="Mereny Z."/>
            <person name="Hegedus B."/>
            <person name="Baldrian P."/>
            <person name="Stursova M."/>
            <person name="Weitz H."/>
            <person name="Taylor A."/>
            <person name="Grigoriev I.V."/>
            <person name="Nagy L.G."/>
            <person name="Martin F."/>
            <person name="Kauserud H."/>
        </authorList>
    </citation>
    <scope>NUCLEOTIDE SEQUENCE</scope>
    <source>
        <strain evidence="13">CBHHK182m</strain>
    </source>
</reference>
<evidence type="ECO:0000256" key="1">
    <source>
        <dbReference type="ARBA" id="ARBA00004141"/>
    </source>
</evidence>
<evidence type="ECO:0000256" key="3">
    <source>
        <dbReference type="ARBA" id="ARBA00022516"/>
    </source>
</evidence>
<feature type="transmembrane region" description="Helical" evidence="12">
    <location>
        <begin position="176"/>
        <end position="197"/>
    </location>
</feature>
<keyword evidence="3 12" id="KW-0444">Lipid biosynthesis</keyword>
<dbReference type="PANTHER" id="PTHR11157:SF134">
    <property type="entry name" value="ELONGATION OF FATTY ACIDS PROTEIN 1-RELATED"/>
    <property type="match status" value="1"/>
</dbReference>
<accession>A0AAD7J8C2</accession>
<keyword evidence="5 12" id="KW-0812">Transmembrane</keyword>
<evidence type="ECO:0000256" key="9">
    <source>
        <dbReference type="ARBA" id="ARBA00023136"/>
    </source>
</evidence>
<evidence type="ECO:0000256" key="8">
    <source>
        <dbReference type="ARBA" id="ARBA00023098"/>
    </source>
</evidence>
<name>A0AAD7J8C2_9AGAR</name>
<sequence>MLLSSTAAVVFVLATYLAGIYVGQAAMKDRVAFRPTRLLQNYNIVLSVVSLALWLSMLVEIGPLLRKFGVIPAMCSTTAWTQRLEMYYKLNYFLKYVEMLDTVLLVSWVAITVNLLVHIILYYYYAITSDGYRPWWKKHLTGLQIMQFVIVGPTSIWALVISHYSPKLEACAVPPVAIVTGAVILTSYFLLFVEFYFTAYIKKSKKE</sequence>
<evidence type="ECO:0000256" key="5">
    <source>
        <dbReference type="ARBA" id="ARBA00022692"/>
    </source>
</evidence>
<comment type="subcellular location">
    <subcellularLocation>
        <location evidence="1">Membrane</location>
        <topology evidence="1">Multi-pass membrane protein</topology>
    </subcellularLocation>
</comment>
<dbReference type="PANTHER" id="PTHR11157">
    <property type="entry name" value="FATTY ACID ACYL TRANSFERASE-RELATED"/>
    <property type="match status" value="1"/>
</dbReference>
<dbReference type="GO" id="GO:0030148">
    <property type="term" value="P:sphingolipid biosynthetic process"/>
    <property type="evidence" value="ECO:0007669"/>
    <property type="project" value="TreeGrafter"/>
</dbReference>
<comment type="similarity">
    <text evidence="2 12">Belongs to the ELO family.</text>
</comment>
<proteinExistence type="inferred from homology"/>
<comment type="caution">
    <text evidence="13">The sequence shown here is derived from an EMBL/GenBank/DDBJ whole genome shotgun (WGS) entry which is preliminary data.</text>
</comment>